<dbReference type="RefSeq" id="WP_378978614.1">
    <property type="nucleotide sequence ID" value="NZ_JBHRVD010000001.1"/>
</dbReference>
<organism evidence="1 2">
    <name type="scientific">Mesorhizobium cantuariense</name>
    <dbReference type="NCBI Taxonomy" id="1300275"/>
    <lineage>
        <taxon>Bacteria</taxon>
        <taxon>Pseudomonadati</taxon>
        <taxon>Pseudomonadota</taxon>
        <taxon>Alphaproteobacteria</taxon>
        <taxon>Hyphomicrobiales</taxon>
        <taxon>Phyllobacteriaceae</taxon>
        <taxon>Mesorhizobium</taxon>
    </lineage>
</organism>
<dbReference type="Gene3D" id="3.40.1350.10">
    <property type="match status" value="1"/>
</dbReference>
<sequence>MSNDKQITGNIGIFHAASELSRSGWNVMLTVRNAKGADLFAISADERVMHPIQVKAHANKPQDTHLGLEPESYTTPWWVFIAFALSPEPVCYVISLGEIRDRMGRDPGVRSGKPEHQRLFWLHRRYYTPGSDFEMIEARNAWHRLGQPR</sequence>
<accession>A0ABV7MLF4</accession>
<dbReference type="Proteomes" id="UP001595648">
    <property type="component" value="Unassembled WGS sequence"/>
</dbReference>
<evidence type="ECO:0008006" key="3">
    <source>
        <dbReference type="Google" id="ProtNLM"/>
    </source>
</evidence>
<comment type="caution">
    <text evidence="1">The sequence shown here is derived from an EMBL/GenBank/DDBJ whole genome shotgun (WGS) entry which is preliminary data.</text>
</comment>
<reference evidence="2" key="1">
    <citation type="journal article" date="2019" name="Int. J. Syst. Evol. Microbiol.">
        <title>The Global Catalogue of Microorganisms (GCM) 10K type strain sequencing project: providing services to taxonomists for standard genome sequencing and annotation.</title>
        <authorList>
            <consortium name="The Broad Institute Genomics Platform"/>
            <consortium name="The Broad Institute Genome Sequencing Center for Infectious Disease"/>
            <person name="Wu L."/>
            <person name="Ma J."/>
        </authorList>
    </citation>
    <scope>NUCLEOTIDE SEQUENCE [LARGE SCALE GENOMIC DNA]</scope>
    <source>
        <strain evidence="2">ICMP 19515</strain>
    </source>
</reference>
<name>A0ABV7MLF4_9HYPH</name>
<evidence type="ECO:0000313" key="2">
    <source>
        <dbReference type="Proteomes" id="UP001595648"/>
    </source>
</evidence>
<gene>
    <name evidence="1" type="ORF">ACFOJ9_09375</name>
</gene>
<dbReference type="InterPro" id="IPR011856">
    <property type="entry name" value="tRNA_endonuc-like_dom_sf"/>
</dbReference>
<protein>
    <recommendedName>
        <fullName evidence="3">DUF4365 domain-containing protein</fullName>
    </recommendedName>
</protein>
<dbReference type="EMBL" id="JBHRVD010000001">
    <property type="protein sequence ID" value="MFC3321989.1"/>
    <property type="molecule type" value="Genomic_DNA"/>
</dbReference>
<proteinExistence type="predicted"/>
<evidence type="ECO:0000313" key="1">
    <source>
        <dbReference type="EMBL" id="MFC3321989.1"/>
    </source>
</evidence>
<keyword evidence="2" id="KW-1185">Reference proteome</keyword>